<dbReference type="STRING" id="109376.A0A0D3C8P4"/>
<sequence>MAKLILSLVSVVLIGLVAIASAAVIFEERFDGLLSDCLFGTVLQLLLHCFQRTP</sequence>
<proteinExistence type="predicted"/>
<evidence type="ECO:0008006" key="4">
    <source>
        <dbReference type="Google" id="ProtNLM"/>
    </source>
</evidence>
<protein>
    <recommendedName>
        <fullName evidence="4">CASP-like protein</fullName>
    </recommendedName>
</protein>
<dbReference type="EnsemblPlants" id="Bo5g009620.1">
    <property type="protein sequence ID" value="Bo5g009620.1"/>
    <property type="gene ID" value="Bo5g009620"/>
</dbReference>
<name>A0A0D3C8P4_BRAOL</name>
<evidence type="ECO:0000256" key="1">
    <source>
        <dbReference type="SAM" id="SignalP"/>
    </source>
</evidence>
<organism evidence="2 3">
    <name type="scientific">Brassica oleracea var. oleracea</name>
    <dbReference type="NCBI Taxonomy" id="109376"/>
    <lineage>
        <taxon>Eukaryota</taxon>
        <taxon>Viridiplantae</taxon>
        <taxon>Streptophyta</taxon>
        <taxon>Embryophyta</taxon>
        <taxon>Tracheophyta</taxon>
        <taxon>Spermatophyta</taxon>
        <taxon>Magnoliopsida</taxon>
        <taxon>eudicotyledons</taxon>
        <taxon>Gunneridae</taxon>
        <taxon>Pentapetalae</taxon>
        <taxon>rosids</taxon>
        <taxon>malvids</taxon>
        <taxon>Brassicales</taxon>
        <taxon>Brassicaceae</taxon>
        <taxon>Brassiceae</taxon>
        <taxon>Brassica</taxon>
    </lineage>
</organism>
<dbReference type="Proteomes" id="UP000032141">
    <property type="component" value="Chromosome C5"/>
</dbReference>
<feature type="signal peptide" evidence="1">
    <location>
        <begin position="1"/>
        <end position="22"/>
    </location>
</feature>
<dbReference type="HOGENOM" id="CLU_3053147_0_0_1"/>
<keyword evidence="1" id="KW-0732">Signal</keyword>
<keyword evidence="3" id="KW-1185">Reference proteome</keyword>
<evidence type="ECO:0000313" key="3">
    <source>
        <dbReference type="Proteomes" id="UP000032141"/>
    </source>
</evidence>
<reference evidence="2 3" key="1">
    <citation type="journal article" date="2014" name="Genome Biol.">
        <title>Transcriptome and methylome profiling reveals relics of genome dominance in the mesopolyploid Brassica oleracea.</title>
        <authorList>
            <person name="Parkin I.A."/>
            <person name="Koh C."/>
            <person name="Tang H."/>
            <person name="Robinson S.J."/>
            <person name="Kagale S."/>
            <person name="Clarke W.E."/>
            <person name="Town C.D."/>
            <person name="Nixon J."/>
            <person name="Krishnakumar V."/>
            <person name="Bidwell S.L."/>
            <person name="Denoeud F."/>
            <person name="Belcram H."/>
            <person name="Links M.G."/>
            <person name="Just J."/>
            <person name="Clarke C."/>
            <person name="Bender T."/>
            <person name="Huebert T."/>
            <person name="Mason A.S."/>
            <person name="Pires J.C."/>
            <person name="Barker G."/>
            <person name="Moore J."/>
            <person name="Walley P.G."/>
            <person name="Manoli S."/>
            <person name="Batley J."/>
            <person name="Edwards D."/>
            <person name="Nelson M.N."/>
            <person name="Wang X."/>
            <person name="Paterson A.H."/>
            <person name="King G."/>
            <person name="Bancroft I."/>
            <person name="Chalhoub B."/>
            <person name="Sharpe A.G."/>
        </authorList>
    </citation>
    <scope>NUCLEOTIDE SEQUENCE</scope>
    <source>
        <strain evidence="2 3">cv. TO1000</strain>
    </source>
</reference>
<accession>A0A0D3C8P4</accession>
<feature type="chain" id="PRO_5002273649" description="CASP-like protein" evidence="1">
    <location>
        <begin position="23"/>
        <end position="54"/>
    </location>
</feature>
<dbReference type="AlphaFoldDB" id="A0A0D3C8P4"/>
<reference evidence="2" key="2">
    <citation type="submission" date="2015-03" db="UniProtKB">
        <authorList>
            <consortium name="EnsemblPlants"/>
        </authorList>
    </citation>
    <scope>IDENTIFICATION</scope>
</reference>
<evidence type="ECO:0000313" key="2">
    <source>
        <dbReference type="EnsemblPlants" id="Bo5g009620.1"/>
    </source>
</evidence>
<dbReference type="Gramene" id="Bo5g009620.1">
    <property type="protein sequence ID" value="Bo5g009620.1"/>
    <property type="gene ID" value="Bo5g009620"/>
</dbReference>